<dbReference type="EMBL" id="JAGQLL010000049">
    <property type="protein sequence ID" value="MCA9380339.1"/>
    <property type="molecule type" value="Genomic_DNA"/>
</dbReference>
<gene>
    <name evidence="1" type="ORF">KC675_04135</name>
</gene>
<dbReference type="Proteomes" id="UP000745577">
    <property type="component" value="Unassembled WGS sequence"/>
</dbReference>
<reference evidence="1" key="2">
    <citation type="journal article" date="2021" name="Microbiome">
        <title>Successional dynamics and alternative stable states in a saline activated sludge microbial community over 9 years.</title>
        <authorList>
            <person name="Wang Y."/>
            <person name="Ye J."/>
            <person name="Ju F."/>
            <person name="Liu L."/>
            <person name="Boyd J.A."/>
            <person name="Deng Y."/>
            <person name="Parks D.H."/>
            <person name="Jiang X."/>
            <person name="Yin X."/>
            <person name="Woodcroft B.J."/>
            <person name="Tyson G.W."/>
            <person name="Hugenholtz P."/>
            <person name="Polz M.F."/>
            <person name="Zhang T."/>
        </authorList>
    </citation>
    <scope>NUCLEOTIDE SEQUENCE</scope>
    <source>
        <strain evidence="1">HKST-UBA15</strain>
    </source>
</reference>
<organism evidence="1 2">
    <name type="scientific">Candidatus Dojkabacteria bacterium</name>
    <dbReference type="NCBI Taxonomy" id="2099670"/>
    <lineage>
        <taxon>Bacteria</taxon>
        <taxon>Candidatus Dojkabacteria</taxon>
    </lineage>
</organism>
<reference evidence="1" key="1">
    <citation type="submission" date="2020-04" db="EMBL/GenBank/DDBJ databases">
        <authorList>
            <person name="Zhang T."/>
        </authorList>
    </citation>
    <scope>NUCLEOTIDE SEQUENCE</scope>
    <source>
        <strain evidence="1">HKST-UBA15</strain>
    </source>
</reference>
<name>A0A955I970_9BACT</name>
<sequence length="173" mass="19388">MEILNTIKSRVKNILHPEETRNNILHGNLRSNLILASGMVLTYYNTVKYPIDPLDVFITNVAIGARIFSVGNILSGMVRDGVEIVSAGKDFIRGRNLLQTNPEDEDTKIQYENSRNALKFVFMDALRNLSINSMPLLSTAWMSVADGLSPDYNYELEFIIPSPEIQPTPDSSI</sequence>
<evidence type="ECO:0000313" key="2">
    <source>
        <dbReference type="Proteomes" id="UP000745577"/>
    </source>
</evidence>
<accession>A0A955I970</accession>
<proteinExistence type="predicted"/>
<dbReference type="AlphaFoldDB" id="A0A955I970"/>
<comment type="caution">
    <text evidence="1">The sequence shown here is derived from an EMBL/GenBank/DDBJ whole genome shotgun (WGS) entry which is preliminary data.</text>
</comment>
<evidence type="ECO:0000313" key="1">
    <source>
        <dbReference type="EMBL" id="MCA9380339.1"/>
    </source>
</evidence>
<protein>
    <submittedName>
        <fullName evidence="1">Uncharacterized protein</fullName>
    </submittedName>
</protein>